<protein>
    <submittedName>
        <fullName evidence="1">Uncharacterized protein</fullName>
    </submittedName>
</protein>
<gene>
    <name evidence="1" type="ORF">NCTC10661_07649</name>
</gene>
<proteinExistence type="predicted"/>
<dbReference type="EMBL" id="UARD01000060">
    <property type="protein sequence ID" value="SQA62086.1"/>
    <property type="molecule type" value="Genomic_DNA"/>
</dbReference>
<name>A0AAE8NN34_BURCE</name>
<dbReference type="AlphaFoldDB" id="A0AAE8NN34"/>
<accession>A0AAE8NN34</accession>
<evidence type="ECO:0000313" key="2">
    <source>
        <dbReference type="Proteomes" id="UP000250416"/>
    </source>
</evidence>
<organism evidence="1 2">
    <name type="scientific">Burkholderia cepacia</name>
    <name type="common">Pseudomonas cepacia</name>
    <dbReference type="NCBI Taxonomy" id="292"/>
    <lineage>
        <taxon>Bacteria</taxon>
        <taxon>Pseudomonadati</taxon>
        <taxon>Pseudomonadota</taxon>
        <taxon>Betaproteobacteria</taxon>
        <taxon>Burkholderiales</taxon>
        <taxon>Burkholderiaceae</taxon>
        <taxon>Burkholderia</taxon>
        <taxon>Burkholderia cepacia complex</taxon>
    </lineage>
</organism>
<reference evidence="1 2" key="1">
    <citation type="submission" date="2018-06" db="EMBL/GenBank/DDBJ databases">
        <authorList>
            <consortium name="Pathogen Informatics"/>
            <person name="Doyle S."/>
        </authorList>
    </citation>
    <scope>NUCLEOTIDE SEQUENCE [LARGE SCALE GENOMIC DNA]</scope>
    <source>
        <strain evidence="1 2">NCTC10661</strain>
    </source>
</reference>
<sequence>MCGGGALRVAAMMRGTHAGRAGRSRIPACVWSFPDTRATPFPLHSEHLPAEGGLDVSRPFASAGACDRFSAAARYRPAARPRAPLT</sequence>
<comment type="caution">
    <text evidence="1">The sequence shown here is derived from an EMBL/GenBank/DDBJ whole genome shotgun (WGS) entry which is preliminary data.</text>
</comment>
<dbReference type="Proteomes" id="UP000250416">
    <property type="component" value="Unassembled WGS sequence"/>
</dbReference>
<evidence type="ECO:0000313" key="1">
    <source>
        <dbReference type="EMBL" id="SQA62086.1"/>
    </source>
</evidence>